<protein>
    <recommendedName>
        <fullName evidence="4">Transposase (Putative), gypsy type</fullName>
    </recommendedName>
</protein>
<evidence type="ECO:0000256" key="1">
    <source>
        <dbReference type="SAM" id="Coils"/>
    </source>
</evidence>
<evidence type="ECO:0008006" key="4">
    <source>
        <dbReference type="Google" id="ProtNLM"/>
    </source>
</evidence>
<name>A0A6L2NF36_TANCI</name>
<sequence length="657" mass="72068">MSLFRVFYTPSFNSGWMSFSKRPGKNTPQCYTKPLDSLKNWNNRFFWVDERVFPTFVDWRTNASKDGMPAEGTYSIEAVKTGSRPRAPHEVPLLTLTATRVIEMDDPAAATDSSVVPSTIERSPLDFALEAGASDQGTVAPEMPPSEDVPATDVPGAGQAEETAATDPPAAPESRKRGRDVTDVNAPPKSLRRDHADPRPSGSSREGKSLVAIQLGLASTVFVPEDASAGVSDPDPLSVADPPSRHPADVAQSSRGTAAAGDPEFKNAYSPFEVGSPESIYRPEWGVVNGSLLDTPEACQDLVDHVTPPSYVSELRHLHNDEFLGQYNVNLARQVAMGSQLRLRFEQEAKLLRKSIAQVARQDKRIQARELEIKNMKALLEAETNTKKAAEDRSAGLSQELENMRAQFSDLQVSNERLSQQVATLQQQRCAKMDARLDALSIDFDEELYPHRLTAIAGHRWVIGPGLRLAVMKYGESLELRQAFADVVSAGIAKGLSEGLRHGLEHGQAQLSLEFIEAYDPRGGSQICCGSAGIKGLESDSRDDAPQDIRDLRPSSSQLTIPVYPEVREPWNPWACKKEMVLADAIAANISRAEKKKKCRIVDVLYAPWESLLMPNILGIALRTQSPRPPGLQPVYAACHVQRYTACNYSGITTEEK</sequence>
<dbReference type="AlphaFoldDB" id="A0A6L2NF36"/>
<feature type="coiled-coil region" evidence="1">
    <location>
        <begin position="373"/>
        <end position="428"/>
    </location>
</feature>
<organism evidence="3">
    <name type="scientific">Tanacetum cinerariifolium</name>
    <name type="common">Dalmatian daisy</name>
    <name type="synonym">Chrysanthemum cinerariifolium</name>
    <dbReference type="NCBI Taxonomy" id="118510"/>
    <lineage>
        <taxon>Eukaryota</taxon>
        <taxon>Viridiplantae</taxon>
        <taxon>Streptophyta</taxon>
        <taxon>Embryophyta</taxon>
        <taxon>Tracheophyta</taxon>
        <taxon>Spermatophyta</taxon>
        <taxon>Magnoliopsida</taxon>
        <taxon>eudicotyledons</taxon>
        <taxon>Gunneridae</taxon>
        <taxon>Pentapetalae</taxon>
        <taxon>asterids</taxon>
        <taxon>campanulids</taxon>
        <taxon>Asterales</taxon>
        <taxon>Asteraceae</taxon>
        <taxon>Asteroideae</taxon>
        <taxon>Anthemideae</taxon>
        <taxon>Anthemidinae</taxon>
        <taxon>Tanacetum</taxon>
    </lineage>
</organism>
<proteinExistence type="predicted"/>
<gene>
    <name evidence="3" type="ORF">Tci_056814</name>
</gene>
<keyword evidence="1" id="KW-0175">Coiled coil</keyword>
<feature type="region of interest" description="Disordered" evidence="2">
    <location>
        <begin position="136"/>
        <end position="208"/>
    </location>
</feature>
<accession>A0A6L2NF36</accession>
<evidence type="ECO:0000256" key="2">
    <source>
        <dbReference type="SAM" id="MobiDB-lite"/>
    </source>
</evidence>
<feature type="compositionally biased region" description="Basic and acidic residues" evidence="2">
    <location>
        <begin position="173"/>
        <end position="182"/>
    </location>
</feature>
<reference evidence="3" key="1">
    <citation type="journal article" date="2019" name="Sci. Rep.">
        <title>Draft genome of Tanacetum cinerariifolium, the natural source of mosquito coil.</title>
        <authorList>
            <person name="Yamashiro T."/>
            <person name="Shiraishi A."/>
            <person name="Satake H."/>
            <person name="Nakayama K."/>
        </authorList>
    </citation>
    <scope>NUCLEOTIDE SEQUENCE</scope>
</reference>
<dbReference type="EMBL" id="BKCJ010008980">
    <property type="protein sequence ID" value="GEU84836.1"/>
    <property type="molecule type" value="Genomic_DNA"/>
</dbReference>
<evidence type="ECO:0000313" key="3">
    <source>
        <dbReference type="EMBL" id="GEU84836.1"/>
    </source>
</evidence>
<comment type="caution">
    <text evidence="3">The sequence shown here is derived from an EMBL/GenBank/DDBJ whole genome shotgun (WGS) entry which is preliminary data.</text>
</comment>
<feature type="region of interest" description="Disordered" evidence="2">
    <location>
        <begin position="226"/>
        <end position="265"/>
    </location>
</feature>